<keyword evidence="3" id="KW-1185">Reference proteome</keyword>
<dbReference type="STRING" id="111780.Sta7437_0567"/>
<dbReference type="AlphaFoldDB" id="K9XNR9"/>
<sequence length="141" mass="16738">MILARIKTIALILKVNKMNQNQKFLQNLYEAFNNREIERIILSMHPNVKWANGMEGGFVYGRNQVRDYWRKQFEMIQPQLKPLNFDIDENDRNLVTVHQIIRDLDGNLLIEKTVQQIFTIENGLISIFEIKDAEPFFKNDN</sequence>
<dbReference type="Proteomes" id="UP000010473">
    <property type="component" value="Chromosome"/>
</dbReference>
<dbReference type="eggNOG" id="COG3832">
    <property type="taxonomic scope" value="Bacteria"/>
</dbReference>
<reference evidence="3" key="1">
    <citation type="journal article" date="2013" name="Proc. Natl. Acad. Sci. U.S.A.">
        <title>Improving the coverage of the cyanobacterial phylum using diversity-driven genome sequencing.</title>
        <authorList>
            <person name="Shih P.M."/>
            <person name="Wu D."/>
            <person name="Latifi A."/>
            <person name="Axen S.D."/>
            <person name="Fewer D.P."/>
            <person name="Talla E."/>
            <person name="Calteau A."/>
            <person name="Cai F."/>
            <person name="Tandeau de Marsac N."/>
            <person name="Rippka R."/>
            <person name="Herdman M."/>
            <person name="Sivonen K."/>
            <person name="Coursin T."/>
            <person name="Laurent T."/>
            <person name="Goodwin L."/>
            <person name="Nolan M."/>
            <person name="Davenport K.W."/>
            <person name="Han C.S."/>
            <person name="Rubin E.M."/>
            <person name="Eisen J.A."/>
            <person name="Woyke T."/>
            <person name="Gugger M."/>
            <person name="Kerfeld C.A."/>
        </authorList>
    </citation>
    <scope>NUCLEOTIDE SEQUENCE [LARGE SCALE GENOMIC DNA]</scope>
    <source>
        <strain evidence="3">ATCC 29371 / PCC 7437</strain>
    </source>
</reference>
<protein>
    <recommendedName>
        <fullName evidence="1">SnoaL-like domain-containing protein</fullName>
    </recommendedName>
</protein>
<dbReference type="InterPro" id="IPR032710">
    <property type="entry name" value="NTF2-like_dom_sf"/>
</dbReference>
<evidence type="ECO:0000259" key="1">
    <source>
        <dbReference type="Pfam" id="PF12680"/>
    </source>
</evidence>
<dbReference type="SUPFAM" id="SSF54427">
    <property type="entry name" value="NTF2-like"/>
    <property type="match status" value="1"/>
</dbReference>
<dbReference type="Pfam" id="PF12680">
    <property type="entry name" value="SnoaL_2"/>
    <property type="match status" value="1"/>
</dbReference>
<evidence type="ECO:0000313" key="2">
    <source>
        <dbReference type="EMBL" id="AFZ34168.1"/>
    </source>
</evidence>
<name>K9XNR9_STAC7</name>
<dbReference type="EMBL" id="CP003653">
    <property type="protein sequence ID" value="AFZ34168.1"/>
    <property type="molecule type" value="Genomic_DNA"/>
</dbReference>
<dbReference type="InterPro" id="IPR037401">
    <property type="entry name" value="SnoaL-like"/>
</dbReference>
<dbReference type="Gene3D" id="3.10.450.50">
    <property type="match status" value="1"/>
</dbReference>
<proteinExistence type="predicted"/>
<feature type="domain" description="SnoaL-like" evidence="1">
    <location>
        <begin position="26"/>
        <end position="125"/>
    </location>
</feature>
<dbReference type="HOGENOM" id="CLU_155949_0_0_3"/>
<dbReference type="KEGG" id="scs:Sta7437_0567"/>
<evidence type="ECO:0000313" key="3">
    <source>
        <dbReference type="Proteomes" id="UP000010473"/>
    </source>
</evidence>
<gene>
    <name evidence="2" type="ordered locus">Sta7437_0567</name>
</gene>
<organism evidence="2 3">
    <name type="scientific">Stanieria cyanosphaera (strain ATCC 29371 / PCC 7437)</name>
    <dbReference type="NCBI Taxonomy" id="111780"/>
    <lineage>
        <taxon>Bacteria</taxon>
        <taxon>Bacillati</taxon>
        <taxon>Cyanobacteriota</taxon>
        <taxon>Cyanophyceae</taxon>
        <taxon>Pleurocapsales</taxon>
        <taxon>Dermocarpellaceae</taxon>
        <taxon>Stanieria</taxon>
    </lineage>
</organism>
<accession>K9XNR9</accession>